<dbReference type="Gene3D" id="2.30.110.10">
    <property type="entry name" value="Electron Transport, Fmn-binding Protein, Chain A"/>
    <property type="match status" value="1"/>
</dbReference>
<dbReference type="PANTHER" id="PTHR30466:SF1">
    <property type="entry name" value="FMN REDUCTASE (NADH) RUTF"/>
    <property type="match status" value="1"/>
</dbReference>
<protein>
    <submittedName>
        <fullName evidence="3">Flavin reductase (DIM6/NTAB) family NADH-FMN oxidoreductase RutF</fullName>
    </submittedName>
</protein>
<evidence type="ECO:0000259" key="2">
    <source>
        <dbReference type="SMART" id="SM00903"/>
    </source>
</evidence>
<dbReference type="Proteomes" id="UP000318297">
    <property type="component" value="Unassembled WGS sequence"/>
</dbReference>
<accession>A0A561E121</accession>
<keyword evidence="4" id="KW-1185">Reference proteome</keyword>
<dbReference type="SUPFAM" id="SSF50475">
    <property type="entry name" value="FMN-binding split barrel"/>
    <property type="match status" value="1"/>
</dbReference>
<dbReference type="RefSeq" id="WP_246104682.1">
    <property type="nucleotide sequence ID" value="NZ_VIVQ01000003.1"/>
</dbReference>
<gene>
    <name evidence="3" type="ORF">BKA23_3038</name>
</gene>
<reference evidence="3 4" key="1">
    <citation type="submission" date="2019-06" db="EMBL/GenBank/DDBJ databases">
        <title>Sequencing the genomes of 1000 actinobacteria strains.</title>
        <authorList>
            <person name="Klenk H.-P."/>
        </authorList>
    </citation>
    <scope>NUCLEOTIDE SEQUENCE [LARGE SCALE GENOMIC DNA]</scope>
    <source>
        <strain evidence="3 4">DSM 19560</strain>
    </source>
</reference>
<sequence length="168" mass="17871">MTVDPTPEVDSDEYRQMMGRLVTGVSVVTTRVGEVDHAMTVNALMSVSLEPVLMAVSIEREARFHDAVVAAGVWGMSILPDTARGAAAWLATRGRPLHGQLARIPHHDGPLTGMPLIDGALGTAECRTVNTVPAGDHTLLIGHVLSVAISEHPGSALVYYRGDFGVQR</sequence>
<evidence type="ECO:0000256" key="1">
    <source>
        <dbReference type="ARBA" id="ARBA00023002"/>
    </source>
</evidence>
<dbReference type="InterPro" id="IPR002563">
    <property type="entry name" value="Flavin_Rdtase-like_dom"/>
</dbReference>
<dbReference type="InterPro" id="IPR050268">
    <property type="entry name" value="NADH-dep_flavin_reductase"/>
</dbReference>
<comment type="caution">
    <text evidence="3">The sequence shown here is derived from an EMBL/GenBank/DDBJ whole genome shotgun (WGS) entry which is preliminary data.</text>
</comment>
<dbReference type="GO" id="GO:0042602">
    <property type="term" value="F:riboflavin reductase (NADPH) activity"/>
    <property type="evidence" value="ECO:0007669"/>
    <property type="project" value="TreeGrafter"/>
</dbReference>
<dbReference type="EMBL" id="VIVQ01000003">
    <property type="protein sequence ID" value="TWE09336.1"/>
    <property type="molecule type" value="Genomic_DNA"/>
</dbReference>
<evidence type="ECO:0000313" key="4">
    <source>
        <dbReference type="Proteomes" id="UP000318297"/>
    </source>
</evidence>
<organism evidence="3 4">
    <name type="scientific">Rudaeicoccus suwonensis</name>
    <dbReference type="NCBI Taxonomy" id="657409"/>
    <lineage>
        <taxon>Bacteria</taxon>
        <taxon>Bacillati</taxon>
        <taxon>Actinomycetota</taxon>
        <taxon>Actinomycetes</taxon>
        <taxon>Micrococcales</taxon>
        <taxon>Dermacoccaceae</taxon>
        <taxon>Rudaeicoccus</taxon>
    </lineage>
</organism>
<dbReference type="AlphaFoldDB" id="A0A561E121"/>
<proteinExistence type="predicted"/>
<evidence type="ECO:0000313" key="3">
    <source>
        <dbReference type="EMBL" id="TWE09336.1"/>
    </source>
</evidence>
<keyword evidence="1" id="KW-0560">Oxidoreductase</keyword>
<dbReference type="InterPro" id="IPR012349">
    <property type="entry name" value="Split_barrel_FMN-bd"/>
</dbReference>
<dbReference type="SMART" id="SM00903">
    <property type="entry name" value="Flavin_Reduct"/>
    <property type="match status" value="1"/>
</dbReference>
<dbReference type="Pfam" id="PF01613">
    <property type="entry name" value="Flavin_Reduct"/>
    <property type="match status" value="1"/>
</dbReference>
<dbReference type="GO" id="GO:0010181">
    <property type="term" value="F:FMN binding"/>
    <property type="evidence" value="ECO:0007669"/>
    <property type="project" value="InterPro"/>
</dbReference>
<name>A0A561E121_9MICO</name>
<dbReference type="GO" id="GO:0006208">
    <property type="term" value="P:pyrimidine nucleobase catabolic process"/>
    <property type="evidence" value="ECO:0007669"/>
    <property type="project" value="TreeGrafter"/>
</dbReference>
<feature type="domain" description="Flavin reductase like" evidence="2">
    <location>
        <begin position="18"/>
        <end position="166"/>
    </location>
</feature>
<dbReference type="PANTHER" id="PTHR30466">
    <property type="entry name" value="FLAVIN REDUCTASE"/>
    <property type="match status" value="1"/>
</dbReference>